<accession>A0A2T3AYZ3</accession>
<evidence type="ECO:0000313" key="3">
    <source>
        <dbReference type="Proteomes" id="UP000241818"/>
    </source>
</evidence>
<dbReference type="InterPro" id="IPR001163">
    <property type="entry name" value="Sm_dom_euk/arc"/>
</dbReference>
<dbReference type="OrthoDB" id="368909at2759"/>
<reference evidence="2 3" key="1">
    <citation type="journal article" date="2018" name="New Phytol.">
        <title>Comparative genomics and transcriptomics depict ericoid mycorrhizal fungi as versatile saprotrophs and plant mutualists.</title>
        <authorList>
            <person name="Martino E."/>
            <person name="Morin E."/>
            <person name="Grelet G.A."/>
            <person name="Kuo A."/>
            <person name="Kohler A."/>
            <person name="Daghino S."/>
            <person name="Barry K.W."/>
            <person name="Cichocki N."/>
            <person name="Clum A."/>
            <person name="Dockter R.B."/>
            <person name="Hainaut M."/>
            <person name="Kuo R.C."/>
            <person name="LaButti K."/>
            <person name="Lindahl B.D."/>
            <person name="Lindquist E.A."/>
            <person name="Lipzen A."/>
            <person name="Khouja H.R."/>
            <person name="Magnuson J."/>
            <person name="Murat C."/>
            <person name="Ohm R.A."/>
            <person name="Singer S.W."/>
            <person name="Spatafora J.W."/>
            <person name="Wang M."/>
            <person name="Veneault-Fourrey C."/>
            <person name="Henrissat B."/>
            <person name="Grigoriev I.V."/>
            <person name="Martin F.M."/>
            <person name="Perotto S."/>
        </authorList>
    </citation>
    <scope>NUCLEOTIDE SEQUENCE [LARGE SCALE GENOMIC DNA]</scope>
    <source>
        <strain evidence="2 3">ATCC 22711</strain>
    </source>
</reference>
<dbReference type="GeneID" id="36577657"/>
<dbReference type="AlphaFoldDB" id="A0A2T3AYZ3"/>
<dbReference type="PANTHER" id="PTHR10701:SF5">
    <property type="entry name" value="N-ALPHA-ACETYLTRANSFERASE 38, NATC AUXILIARY SUBUNIT"/>
    <property type="match status" value="1"/>
</dbReference>
<proteinExistence type="predicted"/>
<dbReference type="CDD" id="cd06168">
    <property type="entry name" value="LSMD1"/>
    <property type="match status" value="1"/>
</dbReference>
<organism evidence="2 3">
    <name type="scientific">Amorphotheca resinae ATCC 22711</name>
    <dbReference type="NCBI Taxonomy" id="857342"/>
    <lineage>
        <taxon>Eukaryota</taxon>
        <taxon>Fungi</taxon>
        <taxon>Dikarya</taxon>
        <taxon>Ascomycota</taxon>
        <taxon>Pezizomycotina</taxon>
        <taxon>Leotiomycetes</taxon>
        <taxon>Helotiales</taxon>
        <taxon>Amorphothecaceae</taxon>
        <taxon>Amorphotheca</taxon>
    </lineage>
</organism>
<keyword evidence="3" id="KW-1185">Reference proteome</keyword>
<dbReference type="InParanoid" id="A0A2T3AYZ3"/>
<dbReference type="EMBL" id="KZ679013">
    <property type="protein sequence ID" value="PSS15296.1"/>
    <property type="molecule type" value="Genomic_DNA"/>
</dbReference>
<dbReference type="Pfam" id="PF01423">
    <property type="entry name" value="LSM"/>
    <property type="match status" value="1"/>
</dbReference>
<dbReference type="SMART" id="SM00651">
    <property type="entry name" value="Sm"/>
    <property type="match status" value="1"/>
</dbReference>
<dbReference type="SUPFAM" id="SSF50182">
    <property type="entry name" value="Sm-like ribonucleoproteins"/>
    <property type="match status" value="1"/>
</dbReference>
<dbReference type="GO" id="GO:0031417">
    <property type="term" value="C:NatC complex"/>
    <property type="evidence" value="ECO:0007669"/>
    <property type="project" value="InterPro"/>
</dbReference>
<feature type="non-terminal residue" evidence="2">
    <location>
        <position position="88"/>
    </location>
</feature>
<evidence type="ECO:0000259" key="1">
    <source>
        <dbReference type="PROSITE" id="PS52002"/>
    </source>
</evidence>
<dbReference type="RefSeq" id="XP_024719895.1">
    <property type="nucleotide sequence ID" value="XM_024869576.1"/>
</dbReference>
<name>A0A2T3AYZ3_AMORE</name>
<dbReference type="STRING" id="857342.A0A2T3AYZ3"/>
<dbReference type="PROSITE" id="PS52002">
    <property type="entry name" value="SM"/>
    <property type="match status" value="1"/>
</dbReference>
<dbReference type="InterPro" id="IPR050914">
    <property type="entry name" value="snRNP_SmB/NAA38-like"/>
</dbReference>
<dbReference type="InterPro" id="IPR047575">
    <property type="entry name" value="Sm"/>
</dbReference>
<protein>
    <recommendedName>
        <fullName evidence="1">Sm domain-containing protein</fullName>
    </recommendedName>
</protein>
<dbReference type="InterPro" id="IPR010920">
    <property type="entry name" value="LSM_dom_sf"/>
</dbReference>
<dbReference type="Proteomes" id="UP000241818">
    <property type="component" value="Unassembled WGS sequence"/>
</dbReference>
<dbReference type="GO" id="GO:0003723">
    <property type="term" value="F:RNA binding"/>
    <property type="evidence" value="ECO:0007669"/>
    <property type="project" value="InterPro"/>
</dbReference>
<sequence length="88" mass="9758">MDKSEATAYLTSLLHKTLRVTTSDARMFLGQFRCTDSDLNIILTSTFEYRNASSPNPTSRYLGQVVVPGSHVVKIEVEEFVSQMKGAA</sequence>
<feature type="domain" description="Sm" evidence="1">
    <location>
        <begin position="5"/>
        <end position="81"/>
    </location>
</feature>
<evidence type="ECO:0000313" key="2">
    <source>
        <dbReference type="EMBL" id="PSS15296.1"/>
    </source>
</evidence>
<dbReference type="PANTHER" id="PTHR10701">
    <property type="entry name" value="SMALL NUCLEAR RIBONUCLEOPROTEIN-ASSOCIATED PROTEIN B AND N"/>
    <property type="match status" value="1"/>
</dbReference>
<dbReference type="Gene3D" id="2.30.30.100">
    <property type="match status" value="1"/>
</dbReference>
<gene>
    <name evidence="2" type="ORF">M430DRAFT_77564</name>
</gene>
<dbReference type="InterPro" id="IPR034110">
    <property type="entry name" value="LSMD1_Sm"/>
</dbReference>